<comment type="caution">
    <text evidence="6">The sequence shown here is derived from an EMBL/GenBank/DDBJ whole genome shotgun (WGS) entry which is preliminary data.</text>
</comment>
<organism evidence="6 7">
    <name type="scientific">Litchfieldella qijiaojingensis</name>
    <dbReference type="NCBI Taxonomy" id="980347"/>
    <lineage>
        <taxon>Bacteria</taxon>
        <taxon>Pseudomonadati</taxon>
        <taxon>Pseudomonadota</taxon>
        <taxon>Gammaproteobacteria</taxon>
        <taxon>Oceanospirillales</taxon>
        <taxon>Halomonadaceae</taxon>
        <taxon>Litchfieldella</taxon>
    </lineage>
</organism>
<comment type="cofactor">
    <cofactor evidence="1">
        <name>Zn(2+)</name>
        <dbReference type="ChEBI" id="CHEBI:29105"/>
    </cofactor>
</comment>
<evidence type="ECO:0000256" key="3">
    <source>
        <dbReference type="ARBA" id="ARBA00022723"/>
    </source>
</evidence>
<evidence type="ECO:0000313" key="6">
    <source>
        <dbReference type="EMBL" id="GGX92147.1"/>
    </source>
</evidence>
<keyword evidence="5" id="KW-0560">Oxidoreductase</keyword>
<proteinExistence type="inferred from homology"/>
<reference evidence="7" key="1">
    <citation type="journal article" date="2019" name="Int. J. Syst. Evol. Microbiol.">
        <title>The Global Catalogue of Microorganisms (GCM) 10K type strain sequencing project: providing services to taxonomists for standard genome sequencing and annotation.</title>
        <authorList>
            <consortium name="The Broad Institute Genomics Platform"/>
            <consortium name="The Broad Institute Genome Sequencing Center for Infectious Disease"/>
            <person name="Wu L."/>
            <person name="Ma J."/>
        </authorList>
    </citation>
    <scope>NUCLEOTIDE SEQUENCE [LARGE SCALE GENOMIC DNA]</scope>
    <source>
        <strain evidence="7">KCTC 22228</strain>
    </source>
</reference>
<evidence type="ECO:0000256" key="5">
    <source>
        <dbReference type="ARBA" id="ARBA00023002"/>
    </source>
</evidence>
<dbReference type="Gene3D" id="3.40.50.720">
    <property type="entry name" value="NAD(P)-binding Rossmann-like Domain"/>
    <property type="match status" value="1"/>
</dbReference>
<gene>
    <name evidence="6" type="ORF">GCM10007160_19660</name>
</gene>
<evidence type="ECO:0000256" key="2">
    <source>
        <dbReference type="ARBA" id="ARBA00008072"/>
    </source>
</evidence>
<sequence>MPNNHKYSVMSPISAKAFWLLAPGHGALRDESLPPLGRDEVRVRTRYSAVSRGTEALVFNGQVPTSEYQRMRAPFQSGDFPAPLKYGYASVGIVEAGPETLRNRHVFCLYPHQDRYVVPAGAVQPLPDGLPPERAVLAANMETALNGVWDAAPSLGDRVLVIGAGVVGALVAYLCARIPGTRVRLVDIEPRRAELAEALGVGFCSPPQAPCDNDLVVHASGNPGGLRRALRLAGPEATVLEMSWYGEQEVGLPLGEAFHARRLTLRSSQVGGIATARRPRWDHHRRLALALELLADECLDALISGESDFLDLPETMPDLVSGSGEVLCHRLRYP</sequence>
<dbReference type="SUPFAM" id="SSF51735">
    <property type="entry name" value="NAD(P)-binding Rossmann-fold domains"/>
    <property type="match status" value="1"/>
</dbReference>
<dbReference type="Gene3D" id="3.90.180.10">
    <property type="entry name" value="Medium-chain alcohol dehydrogenases, catalytic domain"/>
    <property type="match status" value="2"/>
</dbReference>
<keyword evidence="3" id="KW-0479">Metal-binding</keyword>
<keyword evidence="4" id="KW-0862">Zinc</keyword>
<dbReference type="InterPro" id="IPR011032">
    <property type="entry name" value="GroES-like_sf"/>
</dbReference>
<evidence type="ECO:0000256" key="1">
    <source>
        <dbReference type="ARBA" id="ARBA00001947"/>
    </source>
</evidence>
<comment type="similarity">
    <text evidence="2">Belongs to the zinc-containing alcohol dehydrogenase family.</text>
</comment>
<name>A0ABQ2YTJ6_9GAMM</name>
<evidence type="ECO:0000256" key="4">
    <source>
        <dbReference type="ARBA" id="ARBA00022833"/>
    </source>
</evidence>
<protein>
    <submittedName>
        <fullName evidence="6">Dehydrogenase</fullName>
    </submittedName>
</protein>
<dbReference type="EMBL" id="BMXS01000008">
    <property type="protein sequence ID" value="GGX92147.1"/>
    <property type="molecule type" value="Genomic_DNA"/>
</dbReference>
<keyword evidence="7" id="KW-1185">Reference proteome</keyword>
<dbReference type="Proteomes" id="UP000653056">
    <property type="component" value="Unassembled WGS sequence"/>
</dbReference>
<dbReference type="CDD" id="cd08255">
    <property type="entry name" value="2-desacetyl-2-hydroxyethyl_bacteriochlorophyllide_like"/>
    <property type="match status" value="1"/>
</dbReference>
<dbReference type="PANTHER" id="PTHR43350:SF19">
    <property type="entry name" value="D-GULOSIDE 3-DEHYDROGENASE"/>
    <property type="match status" value="1"/>
</dbReference>
<dbReference type="SUPFAM" id="SSF50129">
    <property type="entry name" value="GroES-like"/>
    <property type="match status" value="1"/>
</dbReference>
<accession>A0ABQ2YTJ6</accession>
<dbReference type="InterPro" id="IPR036291">
    <property type="entry name" value="NAD(P)-bd_dom_sf"/>
</dbReference>
<evidence type="ECO:0000313" key="7">
    <source>
        <dbReference type="Proteomes" id="UP000653056"/>
    </source>
</evidence>
<dbReference type="PANTHER" id="PTHR43350">
    <property type="entry name" value="NAD-DEPENDENT ALCOHOL DEHYDROGENASE"/>
    <property type="match status" value="1"/>
</dbReference>